<dbReference type="Gene3D" id="3.20.20.140">
    <property type="entry name" value="Metal-dependent hydrolases"/>
    <property type="match status" value="1"/>
</dbReference>
<dbReference type="KEGG" id="hti:HTIA_1731"/>
<dbReference type="GO" id="GO:0035312">
    <property type="term" value="F:5'-3' DNA exonuclease activity"/>
    <property type="evidence" value="ECO:0007669"/>
    <property type="project" value="TreeGrafter"/>
</dbReference>
<dbReference type="Gene3D" id="1.10.150.650">
    <property type="match status" value="1"/>
</dbReference>
<dbReference type="InterPro" id="IPR003141">
    <property type="entry name" value="Pol/His_phosphatase_N"/>
</dbReference>
<dbReference type="EMBL" id="HF571520">
    <property type="protein sequence ID" value="CCQ33856.1"/>
    <property type="molecule type" value="Genomic_DNA"/>
</dbReference>
<reference evidence="3 4" key="1">
    <citation type="journal article" date="2014" name="Environ. Microbiol.">
        <title>Halorhabdus tiamatea: proteogenomics and glycosidase activity measurements identify the first cultivated euryarchaeon from a deep-sea anoxic brine lake as potential polysaccharide degrader.</title>
        <authorList>
            <person name="Werner J."/>
            <person name="Ferrer M."/>
            <person name="Michel G."/>
            <person name="Mann A.J."/>
            <person name="Huang S."/>
            <person name="Juarez S."/>
            <person name="Ciordia S."/>
            <person name="Albar J.P."/>
            <person name="Alcaide M."/>
            <person name="La Cono V."/>
            <person name="Yakimov M.M."/>
            <person name="Antunes A."/>
            <person name="Taborda M."/>
            <person name="Da Costa M.S."/>
            <person name="Amann R.I."/>
            <person name="Gloeckner F.O."/>
            <person name="Golyshina O.V."/>
            <person name="Golyshin P.N."/>
            <person name="Teeling H."/>
        </authorList>
    </citation>
    <scope>NUCLEOTIDE SEQUENCE [LARGE SCALE GENOMIC DNA]</scope>
    <source>
        <strain evidence="4">SARL4B</strain>
    </source>
</reference>
<dbReference type="SUPFAM" id="SSF89550">
    <property type="entry name" value="PHP domain-like"/>
    <property type="match status" value="1"/>
</dbReference>
<evidence type="ECO:0000313" key="3">
    <source>
        <dbReference type="EMBL" id="CCQ33856.1"/>
    </source>
</evidence>
<dbReference type="PANTHER" id="PTHR42924:SF18">
    <property type="entry name" value="POLYMERASE_HISTIDINOL PHOSPHATASE N-TERMINAL DOMAIN-CONTAINING PROTEIN"/>
    <property type="match status" value="1"/>
</dbReference>
<dbReference type="HOGENOM" id="CLU_067347_1_0_2"/>
<proteinExistence type="predicted"/>
<dbReference type="Proteomes" id="UP000015381">
    <property type="component" value="Chromosome I"/>
</dbReference>
<protein>
    <submittedName>
        <fullName evidence="3">PHP domain protein</fullName>
    </submittedName>
</protein>
<feature type="compositionally biased region" description="Basic and acidic residues" evidence="1">
    <location>
        <begin position="8"/>
        <end position="23"/>
    </location>
</feature>
<keyword evidence="4" id="KW-1185">Reference proteome</keyword>
<evidence type="ECO:0000313" key="4">
    <source>
        <dbReference type="Proteomes" id="UP000015381"/>
    </source>
</evidence>
<dbReference type="InterPro" id="IPR052018">
    <property type="entry name" value="PHP_domain"/>
</dbReference>
<feature type="region of interest" description="Disordered" evidence="1">
    <location>
        <begin position="1"/>
        <end position="24"/>
    </location>
</feature>
<dbReference type="AlphaFoldDB" id="S6D8Q1"/>
<evidence type="ECO:0000259" key="2">
    <source>
        <dbReference type="SMART" id="SM00481"/>
    </source>
</evidence>
<dbReference type="GO" id="GO:0004534">
    <property type="term" value="F:5'-3' RNA exonuclease activity"/>
    <property type="evidence" value="ECO:0007669"/>
    <property type="project" value="TreeGrafter"/>
</dbReference>
<gene>
    <name evidence="3" type="ORF">HTIA_1731</name>
</gene>
<name>S6D8Q1_9EURY</name>
<dbReference type="SMART" id="SM00481">
    <property type="entry name" value="POLIIIAc"/>
    <property type="match status" value="1"/>
</dbReference>
<evidence type="ECO:0000256" key="1">
    <source>
        <dbReference type="SAM" id="MobiDB-lite"/>
    </source>
</evidence>
<sequence length="288" mass="31125">MRRAPTSRYEKRREPGRSTDRRQRAMIVADLHVHTTRSDGTLPPEAVSDAARAVDLEAVAVTDHDRLPPVDAPVVERDGVTVIAGIELRVTTGEQRLDLLGFGVDPTPELRAETDRLQADRIERARQIVDCVEDRLGVDLDLEMHDGIGRPHIARAIAESSAPYDAQSAFEALIGTDRPCYVARDLPAFERGRALLADAAALVGLAHPLRYDDPEGALAHAADLDAVERNYPYDGAVDMTSVEDVIATHDLLATGGSDAHGETLGKAGLERDAYERVQTALGDGSAES</sequence>
<dbReference type="Pfam" id="PF02811">
    <property type="entry name" value="PHP"/>
    <property type="match status" value="1"/>
</dbReference>
<dbReference type="PATRIC" id="fig|1033806.12.peg.1720"/>
<dbReference type="PANTHER" id="PTHR42924">
    <property type="entry name" value="EXONUCLEASE"/>
    <property type="match status" value="1"/>
</dbReference>
<organism evidence="3 4">
    <name type="scientific">Halorhabdus tiamatea SARL4B</name>
    <dbReference type="NCBI Taxonomy" id="1033806"/>
    <lineage>
        <taxon>Archaea</taxon>
        <taxon>Methanobacteriati</taxon>
        <taxon>Methanobacteriota</taxon>
        <taxon>Stenosarchaea group</taxon>
        <taxon>Halobacteria</taxon>
        <taxon>Halobacteriales</taxon>
        <taxon>Haloarculaceae</taxon>
        <taxon>Halorhabdus</taxon>
    </lineage>
</organism>
<dbReference type="InterPro" id="IPR016195">
    <property type="entry name" value="Pol/histidinol_Pase-like"/>
</dbReference>
<dbReference type="InterPro" id="IPR004013">
    <property type="entry name" value="PHP_dom"/>
</dbReference>
<feature type="domain" description="Polymerase/histidinol phosphatase N-terminal" evidence="2">
    <location>
        <begin position="29"/>
        <end position="92"/>
    </location>
</feature>
<accession>S6D8Q1</accession>